<evidence type="ECO:0000256" key="13">
    <source>
        <dbReference type="RuleBase" id="RU000488"/>
    </source>
</evidence>
<evidence type="ECO:0000256" key="7">
    <source>
        <dbReference type="ARBA" id="ARBA00022792"/>
    </source>
</evidence>
<keyword evidence="16" id="KW-1185">Reference proteome</keyword>
<evidence type="ECO:0000259" key="14">
    <source>
        <dbReference type="PROSITE" id="PS50222"/>
    </source>
</evidence>
<dbReference type="GO" id="GO:0005509">
    <property type="term" value="F:calcium ion binding"/>
    <property type="evidence" value="ECO:0007669"/>
    <property type="project" value="InterPro"/>
</dbReference>
<evidence type="ECO:0000256" key="11">
    <source>
        <dbReference type="ARBA" id="ARBA00023136"/>
    </source>
</evidence>
<comment type="subcellular location">
    <subcellularLocation>
        <location evidence="1">Mitochondrion inner membrane</location>
        <topology evidence="1">Multi-pass membrane protein</topology>
    </subcellularLocation>
</comment>
<protein>
    <recommendedName>
        <fullName evidence="14">EF-hand domain-containing protein</fullName>
    </recommendedName>
</protein>
<keyword evidence="6" id="KW-0677">Repeat</keyword>
<dbReference type="InterPro" id="IPR023395">
    <property type="entry name" value="MCP_dom_sf"/>
</dbReference>
<evidence type="ECO:0000256" key="8">
    <source>
        <dbReference type="ARBA" id="ARBA00022837"/>
    </source>
</evidence>
<feature type="repeat" description="Solcar" evidence="12">
    <location>
        <begin position="214"/>
        <end position="299"/>
    </location>
</feature>
<evidence type="ECO:0000256" key="2">
    <source>
        <dbReference type="ARBA" id="ARBA00006375"/>
    </source>
</evidence>
<evidence type="ECO:0000313" key="16">
    <source>
        <dbReference type="Proteomes" id="UP001209878"/>
    </source>
</evidence>
<name>A0AAD9P809_RIDPI</name>
<feature type="domain" description="EF-hand" evidence="14">
    <location>
        <begin position="108"/>
        <end position="143"/>
    </location>
</feature>
<gene>
    <name evidence="15" type="ORF">NP493_95g03034</name>
</gene>
<dbReference type="AlphaFoldDB" id="A0AAD9P809"/>
<proteinExistence type="inferred from homology"/>
<dbReference type="Proteomes" id="UP001209878">
    <property type="component" value="Unassembled WGS sequence"/>
</dbReference>
<dbReference type="Gene3D" id="1.50.40.10">
    <property type="entry name" value="Mitochondrial carrier domain"/>
    <property type="match status" value="1"/>
</dbReference>
<keyword evidence="4 12" id="KW-0812">Transmembrane</keyword>
<feature type="repeat" description="Solcar" evidence="12">
    <location>
        <begin position="307"/>
        <end position="392"/>
    </location>
</feature>
<evidence type="ECO:0000256" key="3">
    <source>
        <dbReference type="ARBA" id="ARBA00022448"/>
    </source>
</evidence>
<evidence type="ECO:0000256" key="1">
    <source>
        <dbReference type="ARBA" id="ARBA00004448"/>
    </source>
</evidence>
<evidence type="ECO:0000256" key="10">
    <source>
        <dbReference type="ARBA" id="ARBA00023128"/>
    </source>
</evidence>
<keyword evidence="9" id="KW-1133">Transmembrane helix</keyword>
<dbReference type="Pfam" id="PF00153">
    <property type="entry name" value="Mito_carr"/>
    <property type="match status" value="3"/>
</dbReference>
<comment type="similarity">
    <text evidence="2 13">Belongs to the mitochondrial carrier (TC 2.A.29) family.</text>
</comment>
<dbReference type="InterPro" id="IPR011992">
    <property type="entry name" value="EF-hand-dom_pair"/>
</dbReference>
<dbReference type="PANTHER" id="PTHR24089">
    <property type="entry name" value="SOLUTE CARRIER FAMILY 25"/>
    <property type="match status" value="1"/>
</dbReference>
<keyword evidence="8" id="KW-0106">Calcium</keyword>
<dbReference type="EMBL" id="JAODUO010000095">
    <property type="protein sequence ID" value="KAK2189854.1"/>
    <property type="molecule type" value="Genomic_DNA"/>
</dbReference>
<dbReference type="FunFam" id="1.10.238.10:FF:000028">
    <property type="entry name" value="Putative calcium-binding mitochondrial carrier protein scamc-2"/>
    <property type="match status" value="1"/>
</dbReference>
<dbReference type="FunFam" id="1.50.40.10:FF:000003">
    <property type="entry name" value="Putative calcium-binding mitochondrial carrier protein scamc-2"/>
    <property type="match status" value="1"/>
</dbReference>
<evidence type="ECO:0000256" key="6">
    <source>
        <dbReference type="ARBA" id="ARBA00022737"/>
    </source>
</evidence>
<keyword evidence="7" id="KW-0999">Mitochondrion inner membrane</keyword>
<accession>A0AAD9P809</accession>
<evidence type="ECO:0000256" key="4">
    <source>
        <dbReference type="ARBA" id="ARBA00022692"/>
    </source>
</evidence>
<evidence type="ECO:0000313" key="15">
    <source>
        <dbReference type="EMBL" id="KAK2189854.1"/>
    </source>
</evidence>
<reference evidence="15" key="1">
    <citation type="journal article" date="2023" name="Mol. Biol. Evol.">
        <title>Third-Generation Sequencing Reveals the Adaptive Role of the Epigenome in Three Deep-Sea Polychaetes.</title>
        <authorList>
            <person name="Perez M."/>
            <person name="Aroh O."/>
            <person name="Sun Y."/>
            <person name="Lan Y."/>
            <person name="Juniper S.K."/>
            <person name="Young C.R."/>
            <person name="Angers B."/>
            <person name="Qian P.Y."/>
        </authorList>
    </citation>
    <scope>NUCLEOTIDE SEQUENCE</scope>
    <source>
        <strain evidence="15">R07B-5</strain>
    </source>
</reference>
<keyword evidence="11 12" id="KW-0472">Membrane</keyword>
<dbReference type="Pfam" id="PF13499">
    <property type="entry name" value="EF-hand_7"/>
    <property type="match status" value="2"/>
</dbReference>
<dbReference type="GO" id="GO:0055085">
    <property type="term" value="P:transmembrane transport"/>
    <property type="evidence" value="ECO:0007669"/>
    <property type="project" value="InterPro"/>
</dbReference>
<keyword evidence="3 13" id="KW-0813">Transport</keyword>
<dbReference type="InterPro" id="IPR018247">
    <property type="entry name" value="EF_Hand_1_Ca_BS"/>
</dbReference>
<evidence type="ECO:0000256" key="9">
    <source>
        <dbReference type="ARBA" id="ARBA00022989"/>
    </source>
</evidence>
<comment type="caution">
    <text evidence="15">The sequence shown here is derived from an EMBL/GenBank/DDBJ whole genome shotgun (WGS) entry which is preliminary data.</text>
</comment>
<dbReference type="GO" id="GO:0005743">
    <property type="term" value="C:mitochondrial inner membrane"/>
    <property type="evidence" value="ECO:0007669"/>
    <property type="project" value="UniProtKB-SubCell"/>
</dbReference>
<feature type="domain" description="EF-hand" evidence="14">
    <location>
        <begin position="37"/>
        <end position="72"/>
    </location>
</feature>
<dbReference type="SUPFAM" id="SSF103506">
    <property type="entry name" value="Mitochondrial carrier"/>
    <property type="match status" value="1"/>
</dbReference>
<organism evidence="15 16">
    <name type="scientific">Ridgeia piscesae</name>
    <name type="common">Tubeworm</name>
    <dbReference type="NCBI Taxonomy" id="27915"/>
    <lineage>
        <taxon>Eukaryota</taxon>
        <taxon>Metazoa</taxon>
        <taxon>Spiralia</taxon>
        <taxon>Lophotrochozoa</taxon>
        <taxon>Annelida</taxon>
        <taxon>Polychaeta</taxon>
        <taxon>Sedentaria</taxon>
        <taxon>Canalipalpata</taxon>
        <taxon>Sabellida</taxon>
        <taxon>Siboglinidae</taxon>
        <taxon>Ridgeia</taxon>
    </lineage>
</organism>
<dbReference type="InterPro" id="IPR018108">
    <property type="entry name" value="MCP_transmembrane"/>
</dbReference>
<keyword evidence="10" id="KW-0496">Mitochondrion</keyword>
<dbReference type="InterPro" id="IPR002067">
    <property type="entry name" value="MCP"/>
</dbReference>
<dbReference type="PRINTS" id="PR00926">
    <property type="entry name" value="MITOCARRIER"/>
</dbReference>
<sequence length="492" mass="54350">MDNRISYSLDEKTVEREIFDEDDINTTPTQRLDMADAQKKRFQKLFDRLDINKDGRIEASELAIALRASSGAISEDDVKVFAKGIIADADQDEDKVLDFAEFAAYMQEHEEGLRLAFSDLDKNKDGRIEPSEVKAALTKLGLSVTMQEAVNLTKRIDKDGSVSLSWSEWRDFFQLYPSTHLEDMVRYWRKSLMIDIGDSLTCPPDFTSEEKQTGRAWKHLVAGGLAGAISRTFTAPLDRVKIMLQVHGSKANMGILSGLKQMIKEGGVKSLWRGNGTNIIKIAPESAMKFAAYEQIKRMLKGDSTEISIVERFAAGSSAGAIAQTCIYPLEVIKTRLAVSQTGQFKGILDCGIKVVQQSGPLALFRGYLPNLIGIIPYAGIDLTIYETMKQIYIKKNGGNKDPGVLVLMACGTFSSTCGQLASYPLALVRTRLQAQATVEAQGGMITLAASIWKQEGLRGLYRGIAPNFLKVLPAVSISYVIYERSKTWLGI</sequence>
<dbReference type="SUPFAM" id="SSF47473">
    <property type="entry name" value="EF-hand"/>
    <property type="match status" value="1"/>
</dbReference>
<dbReference type="PROSITE" id="PS50920">
    <property type="entry name" value="SOLCAR"/>
    <property type="match status" value="3"/>
</dbReference>
<dbReference type="PROSITE" id="PS50222">
    <property type="entry name" value="EF_HAND_2"/>
    <property type="match status" value="2"/>
</dbReference>
<dbReference type="InterPro" id="IPR002048">
    <property type="entry name" value="EF_hand_dom"/>
</dbReference>
<evidence type="ECO:0000256" key="12">
    <source>
        <dbReference type="PROSITE-ProRule" id="PRU00282"/>
    </source>
</evidence>
<dbReference type="PROSITE" id="PS00018">
    <property type="entry name" value="EF_HAND_1"/>
    <property type="match status" value="2"/>
</dbReference>
<evidence type="ECO:0000256" key="5">
    <source>
        <dbReference type="ARBA" id="ARBA00022723"/>
    </source>
</evidence>
<dbReference type="SMART" id="SM00054">
    <property type="entry name" value="EFh"/>
    <property type="match status" value="3"/>
</dbReference>
<dbReference type="Gene3D" id="1.10.238.10">
    <property type="entry name" value="EF-hand"/>
    <property type="match status" value="2"/>
</dbReference>
<keyword evidence="5" id="KW-0479">Metal-binding</keyword>
<feature type="repeat" description="Solcar" evidence="12">
    <location>
        <begin position="403"/>
        <end position="489"/>
    </location>
</feature>